<protein>
    <recommendedName>
        <fullName evidence="5 14">Adenine DNA glycosylase</fullName>
        <ecNumber evidence="4 14">3.2.2.31</ecNumber>
    </recommendedName>
</protein>
<evidence type="ECO:0000256" key="2">
    <source>
        <dbReference type="ARBA" id="ARBA00002933"/>
    </source>
</evidence>
<dbReference type="RefSeq" id="WP_199567218.1">
    <property type="nucleotide sequence ID" value="NZ_JAENBP010000001.1"/>
</dbReference>
<dbReference type="Pfam" id="PF00730">
    <property type="entry name" value="HhH-GPD"/>
    <property type="match status" value="1"/>
</dbReference>
<dbReference type="GO" id="GO:0000701">
    <property type="term" value="F:purine-specific mismatch base pair DNA N-glycosylase activity"/>
    <property type="evidence" value="ECO:0007669"/>
    <property type="project" value="UniProtKB-EC"/>
</dbReference>
<dbReference type="GO" id="GO:0035485">
    <property type="term" value="F:adenine/guanine mispair binding"/>
    <property type="evidence" value="ECO:0007669"/>
    <property type="project" value="TreeGrafter"/>
</dbReference>
<dbReference type="Gene3D" id="3.90.79.10">
    <property type="entry name" value="Nucleoside Triphosphate Pyrophosphohydrolase"/>
    <property type="match status" value="1"/>
</dbReference>
<dbReference type="GO" id="GO:0051539">
    <property type="term" value="F:4 iron, 4 sulfur cluster binding"/>
    <property type="evidence" value="ECO:0007669"/>
    <property type="project" value="UniProtKB-UniRule"/>
</dbReference>
<keyword evidence="11" id="KW-0411">Iron-sulfur</keyword>
<dbReference type="Pfam" id="PF14815">
    <property type="entry name" value="NUDIX_4"/>
    <property type="match status" value="1"/>
</dbReference>
<dbReference type="InterPro" id="IPR015797">
    <property type="entry name" value="NUDIX_hydrolase-like_dom_sf"/>
</dbReference>
<dbReference type="Proteomes" id="UP000644875">
    <property type="component" value="Unassembled WGS sequence"/>
</dbReference>
<dbReference type="EC" id="3.2.2.31" evidence="4 14"/>
<dbReference type="PANTHER" id="PTHR42944:SF1">
    <property type="entry name" value="ADENINE DNA GLYCOSYLASE"/>
    <property type="match status" value="1"/>
</dbReference>
<dbReference type="InterPro" id="IPR044298">
    <property type="entry name" value="MIG/MutY"/>
</dbReference>
<sequence length="388" mass="45487">MLDLNNYGITMWNDEKIASFRRTLLAWYDENKRDLPWRRTKNPYHIWVSEIMLQQTQVITVIPYYTRFLEWFPTISDLAKAPEEKILKAWEGLGYYSRVKNMQKAAQQVEEVFSGQFPSHYQDILSLKGIGPYTAGAIASIAFQEPTPAVDGNVMRVLARLFEVDYDIGDPKNIKLFQAIMTRLIDPERPGDFNQAFMDLGTDIESAKNPRPDESPIRFFSGAYLHGTMDKYPIKKPKKKPRPIHLEAFIIQNQKGEYLLEKNTQDKLLGGFWSFPMLEKKVIETQLDLFDTDNSRPVDFKSQKESFLEKYPLKITWSDYTFPLVKHVFSHQKWEVELIEGKALSDQLSSEKVLIWLPEKEFSNYPFATPQKKMWQTYQKIKQEKRAK</sequence>
<dbReference type="NCBIfam" id="TIGR01084">
    <property type="entry name" value="mutY"/>
    <property type="match status" value="1"/>
</dbReference>
<dbReference type="GO" id="GO:0006298">
    <property type="term" value="P:mismatch repair"/>
    <property type="evidence" value="ECO:0007669"/>
    <property type="project" value="TreeGrafter"/>
</dbReference>
<dbReference type="GO" id="GO:0032357">
    <property type="term" value="F:oxidized purine DNA binding"/>
    <property type="evidence" value="ECO:0007669"/>
    <property type="project" value="TreeGrafter"/>
</dbReference>
<evidence type="ECO:0000256" key="10">
    <source>
        <dbReference type="ARBA" id="ARBA00023004"/>
    </source>
</evidence>
<dbReference type="EMBL" id="JAENBP010000001">
    <property type="protein sequence ID" value="MBJ8349296.1"/>
    <property type="molecule type" value="Genomic_DNA"/>
</dbReference>
<dbReference type="CDD" id="cd00056">
    <property type="entry name" value="ENDO3c"/>
    <property type="match status" value="1"/>
</dbReference>
<name>A0A934P9B3_9STRE</name>
<evidence type="ECO:0000256" key="6">
    <source>
        <dbReference type="ARBA" id="ARBA00022485"/>
    </source>
</evidence>
<dbReference type="InterPro" id="IPR029119">
    <property type="entry name" value="MutY_C"/>
</dbReference>
<dbReference type="Gene3D" id="1.10.1670.10">
    <property type="entry name" value="Helix-hairpin-Helix base-excision DNA repair enzymes (C-terminal)"/>
    <property type="match status" value="1"/>
</dbReference>
<dbReference type="PANTHER" id="PTHR42944">
    <property type="entry name" value="ADENINE DNA GLYCOSYLASE"/>
    <property type="match status" value="1"/>
</dbReference>
<dbReference type="SUPFAM" id="SSF55811">
    <property type="entry name" value="Nudix"/>
    <property type="match status" value="1"/>
</dbReference>
<evidence type="ECO:0000256" key="4">
    <source>
        <dbReference type="ARBA" id="ARBA00012045"/>
    </source>
</evidence>
<evidence type="ECO:0000256" key="7">
    <source>
        <dbReference type="ARBA" id="ARBA00022723"/>
    </source>
</evidence>
<dbReference type="InterPro" id="IPR003265">
    <property type="entry name" value="HhH-GPD_domain"/>
</dbReference>
<dbReference type="GO" id="GO:0046872">
    <property type="term" value="F:metal ion binding"/>
    <property type="evidence" value="ECO:0007669"/>
    <property type="project" value="UniProtKB-UniRule"/>
</dbReference>
<evidence type="ECO:0000313" key="17">
    <source>
        <dbReference type="Proteomes" id="UP000644875"/>
    </source>
</evidence>
<comment type="cofactor">
    <cofactor evidence="14">
        <name>[4Fe-4S] cluster</name>
        <dbReference type="ChEBI" id="CHEBI:49883"/>
    </cofactor>
    <text evidence="14">Binds 1 [4Fe-4S] cluster.</text>
</comment>
<keyword evidence="9" id="KW-0378">Hydrolase</keyword>
<dbReference type="CDD" id="cd03431">
    <property type="entry name" value="NUDIX_DNA_Glycosylase_C-MutY"/>
    <property type="match status" value="1"/>
</dbReference>
<dbReference type="Gene3D" id="1.10.340.30">
    <property type="entry name" value="Hypothetical protein, domain 2"/>
    <property type="match status" value="1"/>
</dbReference>
<evidence type="ECO:0000256" key="13">
    <source>
        <dbReference type="ARBA" id="ARBA00023295"/>
    </source>
</evidence>
<keyword evidence="7" id="KW-0479">Metal-binding</keyword>
<organism evidence="16 17">
    <name type="scientific">Streptococcus zalophi</name>
    <dbReference type="NCBI Taxonomy" id="640031"/>
    <lineage>
        <taxon>Bacteria</taxon>
        <taxon>Bacillati</taxon>
        <taxon>Bacillota</taxon>
        <taxon>Bacilli</taxon>
        <taxon>Lactobacillales</taxon>
        <taxon>Streptococcaceae</taxon>
        <taxon>Streptococcus</taxon>
    </lineage>
</organism>
<keyword evidence="12" id="KW-0234">DNA repair</keyword>
<keyword evidence="10 14" id="KW-0408">Iron</keyword>
<evidence type="ECO:0000256" key="12">
    <source>
        <dbReference type="ARBA" id="ARBA00023204"/>
    </source>
</evidence>
<evidence type="ECO:0000256" key="5">
    <source>
        <dbReference type="ARBA" id="ARBA00022023"/>
    </source>
</evidence>
<evidence type="ECO:0000256" key="1">
    <source>
        <dbReference type="ARBA" id="ARBA00000843"/>
    </source>
</evidence>
<feature type="domain" description="HhH-GPD" evidence="15">
    <location>
        <begin position="52"/>
        <end position="203"/>
    </location>
</feature>
<accession>A0A934P9B3</accession>
<evidence type="ECO:0000256" key="11">
    <source>
        <dbReference type="ARBA" id="ARBA00023014"/>
    </source>
</evidence>
<evidence type="ECO:0000313" key="16">
    <source>
        <dbReference type="EMBL" id="MBJ8349296.1"/>
    </source>
</evidence>
<comment type="function">
    <text evidence="2">Adenine glycosylase active on G-A mispairs. MutY also corrects error-prone DNA synthesis past GO lesions which are due to the oxidatively damaged form of guanine: 7,8-dihydro-8-oxoguanine (8-oxo-dGTP).</text>
</comment>
<keyword evidence="13 14" id="KW-0326">Glycosidase</keyword>
<evidence type="ECO:0000256" key="8">
    <source>
        <dbReference type="ARBA" id="ARBA00022763"/>
    </source>
</evidence>
<comment type="catalytic activity">
    <reaction evidence="1 14">
        <text>Hydrolyzes free adenine bases from 7,8-dihydro-8-oxoguanine:adenine mismatched double-stranded DNA, leaving an apurinic site.</text>
        <dbReference type="EC" id="3.2.2.31"/>
    </reaction>
</comment>
<keyword evidence="17" id="KW-1185">Reference proteome</keyword>
<dbReference type="InterPro" id="IPR023170">
    <property type="entry name" value="HhH_base_excis_C"/>
</dbReference>
<dbReference type="InterPro" id="IPR005760">
    <property type="entry name" value="A/G_AdeGlyc_MutY"/>
</dbReference>
<dbReference type="SMART" id="SM00478">
    <property type="entry name" value="ENDO3c"/>
    <property type="match status" value="1"/>
</dbReference>
<comment type="similarity">
    <text evidence="3 14">Belongs to the Nth/MutY family.</text>
</comment>
<evidence type="ECO:0000259" key="15">
    <source>
        <dbReference type="SMART" id="SM00478"/>
    </source>
</evidence>
<dbReference type="FunFam" id="1.10.340.30:FF:000002">
    <property type="entry name" value="Adenine DNA glycosylase"/>
    <property type="match status" value="1"/>
</dbReference>
<proteinExistence type="inferred from homology"/>
<dbReference type="GO" id="GO:0006284">
    <property type="term" value="P:base-excision repair"/>
    <property type="evidence" value="ECO:0007669"/>
    <property type="project" value="UniProtKB-UniRule"/>
</dbReference>
<dbReference type="GO" id="GO:0034039">
    <property type="term" value="F:8-oxo-7,8-dihydroguanine DNA N-glycosylase activity"/>
    <property type="evidence" value="ECO:0007669"/>
    <property type="project" value="TreeGrafter"/>
</dbReference>
<dbReference type="AlphaFoldDB" id="A0A934P9B3"/>
<gene>
    <name evidence="16" type="primary">mutY</name>
    <name evidence="16" type="ORF">JHK64_01455</name>
</gene>
<reference evidence="16 17" key="1">
    <citation type="journal article" date="2021" name="Int. J. Syst. Evol. Microbiol.">
        <title>Streptococcus vicugnae sp. nov., isolated from faeces of alpacas (Vicugna pacos) and cattle (Bos taurus), Streptococcus zalophi sp. nov., and Streptococcus pacificus sp. nov., isolated from respiratory tract of California sea lions (Zalophus californianus).</title>
        <authorList>
            <person name="Volokhov D.V."/>
            <person name="Zagorodnyaya T.A."/>
            <person name="Shen Z."/>
            <person name="Blom J."/>
            <person name="Furtak V.A."/>
            <person name="Eisenberg T."/>
            <person name="Fan P."/>
            <person name="Jeong K.C."/>
            <person name="Gao Y."/>
            <person name="Zhang S."/>
            <person name="Amselle M."/>
        </authorList>
    </citation>
    <scope>NUCLEOTIDE SEQUENCE [LARGE SCALE GENOMIC DNA]</scope>
    <source>
        <strain evidence="17">CSL7508-lung</strain>
    </source>
</reference>
<keyword evidence="8 14" id="KW-0227">DNA damage</keyword>
<keyword evidence="6" id="KW-0004">4Fe-4S</keyword>
<dbReference type="SUPFAM" id="SSF48150">
    <property type="entry name" value="DNA-glycosylase"/>
    <property type="match status" value="1"/>
</dbReference>
<evidence type="ECO:0000256" key="14">
    <source>
        <dbReference type="RuleBase" id="RU365096"/>
    </source>
</evidence>
<evidence type="ECO:0000256" key="9">
    <source>
        <dbReference type="ARBA" id="ARBA00022801"/>
    </source>
</evidence>
<comment type="caution">
    <text evidence="16">The sequence shown here is derived from an EMBL/GenBank/DDBJ whole genome shotgun (WGS) entry which is preliminary data.</text>
</comment>
<dbReference type="InterPro" id="IPR011257">
    <property type="entry name" value="DNA_glycosylase"/>
</dbReference>
<evidence type="ECO:0000256" key="3">
    <source>
        <dbReference type="ARBA" id="ARBA00008343"/>
    </source>
</evidence>